<dbReference type="KEGG" id="hdh:G5B40_12675"/>
<dbReference type="Proteomes" id="UP000503336">
    <property type="component" value="Chromosome"/>
</dbReference>
<dbReference type="CDD" id="cd17511">
    <property type="entry name" value="YbjN_AmyR-like"/>
    <property type="match status" value="1"/>
</dbReference>
<name>A0A7L5BZI0_9RHOB</name>
<dbReference type="EMBL" id="CP049056">
    <property type="protein sequence ID" value="QIE56238.1"/>
    <property type="molecule type" value="Genomic_DNA"/>
</dbReference>
<sequence length="180" mass="19405">MKTKSLSVFPACALAFAAGLWSAPAASASTVLTSISPQTLEALLEAEGAMLTQVTTGGDTTLRSEPLQIGPSDVKPIAFEVFFYECDGGDFIDPAGPGSACLSFEYRALAPSLVPGEDAEIANRWNEIYHFGKAWRDELGEVALQMSVVVDGGVTEENIRATYRRWRITLAAFAEYLDME</sequence>
<dbReference type="RefSeq" id="WP_165099211.1">
    <property type="nucleotide sequence ID" value="NZ_CP049056.1"/>
</dbReference>
<keyword evidence="1" id="KW-0732">Signal</keyword>
<dbReference type="AlphaFoldDB" id="A0A7L5BZI0"/>
<keyword evidence="3" id="KW-1185">Reference proteome</keyword>
<reference evidence="2 3" key="1">
    <citation type="submission" date="2020-02" db="EMBL/GenBank/DDBJ databases">
        <title>complete genome sequence of Rhodobacteraceae bacterium.</title>
        <authorList>
            <person name="Park J."/>
            <person name="Kim Y.-S."/>
            <person name="Kim K.-H."/>
        </authorList>
    </citation>
    <scope>NUCLEOTIDE SEQUENCE [LARGE SCALE GENOMIC DNA]</scope>
    <source>
        <strain evidence="2 3">RR4-56</strain>
    </source>
</reference>
<protein>
    <submittedName>
        <fullName evidence="2">YbjN domain-containing protein</fullName>
    </submittedName>
</protein>
<gene>
    <name evidence="2" type="ORF">G5B40_12675</name>
</gene>
<feature type="signal peptide" evidence="1">
    <location>
        <begin position="1"/>
        <end position="28"/>
    </location>
</feature>
<dbReference type="Pfam" id="PF10722">
    <property type="entry name" value="YbjN"/>
    <property type="match status" value="1"/>
</dbReference>
<evidence type="ECO:0000256" key="1">
    <source>
        <dbReference type="SAM" id="SignalP"/>
    </source>
</evidence>
<dbReference type="InterPro" id="IPR019660">
    <property type="entry name" value="Put_sensory_transdc_reg_YbjN"/>
</dbReference>
<organism evidence="2 3">
    <name type="scientific">Pikeienuella piscinae</name>
    <dbReference type="NCBI Taxonomy" id="2748098"/>
    <lineage>
        <taxon>Bacteria</taxon>
        <taxon>Pseudomonadati</taxon>
        <taxon>Pseudomonadota</taxon>
        <taxon>Alphaproteobacteria</taxon>
        <taxon>Rhodobacterales</taxon>
        <taxon>Paracoccaceae</taxon>
        <taxon>Pikeienuella</taxon>
    </lineage>
</organism>
<feature type="chain" id="PRO_5029542123" evidence="1">
    <location>
        <begin position="29"/>
        <end position="180"/>
    </location>
</feature>
<evidence type="ECO:0000313" key="2">
    <source>
        <dbReference type="EMBL" id="QIE56238.1"/>
    </source>
</evidence>
<proteinExistence type="predicted"/>
<evidence type="ECO:0000313" key="3">
    <source>
        <dbReference type="Proteomes" id="UP000503336"/>
    </source>
</evidence>
<accession>A0A7L5BZI0</accession>